<organism evidence="1">
    <name type="scientific">Thiolapillus brandeum</name>
    <dbReference type="NCBI Taxonomy" id="1076588"/>
    <lineage>
        <taxon>Bacteria</taxon>
        <taxon>Pseudomonadati</taxon>
        <taxon>Pseudomonadota</taxon>
        <taxon>Gammaproteobacteria</taxon>
        <taxon>Chromatiales</taxon>
        <taxon>Sedimenticolaceae</taxon>
        <taxon>Thiolapillus</taxon>
    </lineage>
</organism>
<dbReference type="AlphaFoldDB" id="A0A831KCD3"/>
<accession>A0A831KCD3</accession>
<dbReference type="Proteomes" id="UP000885822">
    <property type="component" value="Unassembled WGS sequence"/>
</dbReference>
<gene>
    <name evidence="1" type="ORF">ENG92_04405</name>
</gene>
<comment type="caution">
    <text evidence="1">The sequence shown here is derived from an EMBL/GenBank/DDBJ whole genome shotgun (WGS) entry which is preliminary data.</text>
</comment>
<dbReference type="EMBL" id="DRCV01000194">
    <property type="protein sequence ID" value="HDK38239.1"/>
    <property type="molecule type" value="Genomic_DNA"/>
</dbReference>
<name>A0A831KCD3_9GAMM</name>
<reference evidence="1" key="1">
    <citation type="journal article" date="2020" name="mSystems">
        <title>Genome- and Community-Level Interaction Insights into Carbon Utilization and Element Cycling Functions of Hydrothermarchaeota in Hydrothermal Sediment.</title>
        <authorList>
            <person name="Zhou Z."/>
            <person name="Liu Y."/>
            <person name="Xu W."/>
            <person name="Pan J."/>
            <person name="Luo Z.H."/>
            <person name="Li M."/>
        </authorList>
    </citation>
    <scope>NUCLEOTIDE SEQUENCE [LARGE SCALE GENOMIC DNA]</scope>
    <source>
        <strain evidence="1">HyVt-26</strain>
    </source>
</reference>
<sequence>MKSGDRQGGATYIRKVCEADTPTCSNIMTRSSECFYTWNGVRLEVVASPAANQQLKQVSFSVGLASHFGHFLDHIYYRGLIPLSSRVTEVSSSDPHPLTVISKLDAEE</sequence>
<evidence type="ECO:0000313" key="1">
    <source>
        <dbReference type="EMBL" id="HDK38239.1"/>
    </source>
</evidence>
<proteinExistence type="predicted"/>
<protein>
    <submittedName>
        <fullName evidence="1">Uncharacterized protein</fullName>
    </submittedName>
</protein>